<sequence length="225" mass="23730">TNKHPHKRLIPDHTYRKNPTHSQPYGPNAPSKTIPRILLHRFSTAMFTSRLLLSSVLCVIAAVVTATTPAPLGPLNLCSDKDSVYKVTGVLQLNGTVSRVDGQGHPTGNPDGICECQPTGINCNTRPSAPIFDGPPVFCANPITNKCDAPAPQKLCSPAGSKYQVVGVIHPDGSVSSVDAKGTVSPRASGICTCTPNGVPKCHLAPTNTVFSPLVFCANRQTNKC</sequence>
<evidence type="ECO:0000313" key="3">
    <source>
        <dbReference type="EMBL" id="POW18957.1"/>
    </source>
</evidence>
<keyword evidence="2" id="KW-0812">Transmembrane</keyword>
<comment type="caution">
    <text evidence="3">The sequence shown here is derived from an EMBL/GenBank/DDBJ whole genome shotgun (WGS) entry which is preliminary data.</text>
</comment>
<evidence type="ECO:0000313" key="4">
    <source>
        <dbReference type="Proteomes" id="UP000238274"/>
    </source>
</evidence>
<keyword evidence="2" id="KW-0472">Membrane</keyword>
<feature type="non-terminal residue" evidence="3">
    <location>
        <position position="1"/>
    </location>
</feature>
<reference evidence="3 4" key="1">
    <citation type="submission" date="2017-12" db="EMBL/GenBank/DDBJ databases">
        <title>Gene loss provides genomic basis for host adaptation in cereal stripe rust fungi.</title>
        <authorList>
            <person name="Xia C."/>
        </authorList>
    </citation>
    <scope>NUCLEOTIDE SEQUENCE [LARGE SCALE GENOMIC DNA]</scope>
    <source>
        <strain evidence="3 4">93TX-2</strain>
    </source>
</reference>
<dbReference type="VEuPathDB" id="FungiDB:PSTT_08168"/>
<evidence type="ECO:0000256" key="2">
    <source>
        <dbReference type="SAM" id="Phobius"/>
    </source>
</evidence>
<keyword evidence="4" id="KW-1185">Reference proteome</keyword>
<protein>
    <submittedName>
        <fullName evidence="3">Uncharacterized protein</fullName>
    </submittedName>
</protein>
<organism evidence="3 4">
    <name type="scientific">Puccinia striiformis</name>
    <dbReference type="NCBI Taxonomy" id="27350"/>
    <lineage>
        <taxon>Eukaryota</taxon>
        <taxon>Fungi</taxon>
        <taxon>Dikarya</taxon>
        <taxon>Basidiomycota</taxon>
        <taxon>Pucciniomycotina</taxon>
        <taxon>Pucciniomycetes</taxon>
        <taxon>Pucciniales</taxon>
        <taxon>Pucciniaceae</taxon>
        <taxon>Puccinia</taxon>
    </lineage>
</organism>
<feature type="region of interest" description="Disordered" evidence="1">
    <location>
        <begin position="1"/>
        <end position="30"/>
    </location>
</feature>
<dbReference type="EMBL" id="PKSM01000057">
    <property type="protein sequence ID" value="POW18957.1"/>
    <property type="molecule type" value="Genomic_DNA"/>
</dbReference>
<accession>A0A2S4WB80</accession>
<keyword evidence="2" id="KW-1133">Transmembrane helix</keyword>
<reference evidence="4" key="3">
    <citation type="journal article" date="2018" name="Mol. Plant Microbe Interact.">
        <title>Genome sequence resources for the wheat stripe rust pathogen (Puccinia striiformis f. sp. tritici) and the barley stripe rust pathogen (Puccinia striiformis f. sp. hordei).</title>
        <authorList>
            <person name="Xia C."/>
            <person name="Wang M."/>
            <person name="Yin C."/>
            <person name="Cornejo O.E."/>
            <person name="Hulbert S.H."/>
            <person name="Chen X."/>
        </authorList>
    </citation>
    <scope>NUCLEOTIDE SEQUENCE [LARGE SCALE GENOMIC DNA]</scope>
    <source>
        <strain evidence="4">93TX-2</strain>
    </source>
</reference>
<name>A0A2S4WB80_9BASI</name>
<evidence type="ECO:0000256" key="1">
    <source>
        <dbReference type="SAM" id="MobiDB-lite"/>
    </source>
</evidence>
<feature type="transmembrane region" description="Helical" evidence="2">
    <location>
        <begin position="51"/>
        <end position="72"/>
    </location>
</feature>
<dbReference type="Proteomes" id="UP000238274">
    <property type="component" value="Unassembled WGS sequence"/>
</dbReference>
<gene>
    <name evidence="3" type="ORF">PSHT_05221</name>
</gene>
<reference evidence="4" key="2">
    <citation type="journal article" date="2018" name="BMC Genomics">
        <title>Genomic insights into host adaptation between the wheat stripe rust pathogen (Puccinia striiformis f. sp. tritici) and the barley stripe rust pathogen (Puccinia striiformis f. sp. hordei).</title>
        <authorList>
            <person name="Xia C."/>
            <person name="Wang M."/>
            <person name="Yin C."/>
            <person name="Cornejo O.E."/>
            <person name="Hulbert S.H."/>
            <person name="Chen X."/>
        </authorList>
    </citation>
    <scope>NUCLEOTIDE SEQUENCE [LARGE SCALE GENOMIC DNA]</scope>
    <source>
        <strain evidence="4">93TX-2</strain>
    </source>
</reference>
<dbReference type="VEuPathDB" id="FungiDB:PSHT_05221"/>
<proteinExistence type="predicted"/>
<dbReference type="AlphaFoldDB" id="A0A2S4WB80"/>